<feature type="domain" description="Mic1" evidence="2">
    <location>
        <begin position="652"/>
        <end position="827"/>
    </location>
</feature>
<dbReference type="PANTHER" id="PTHR12897">
    <property type="entry name" value="COLON CANCER-ASSOCIATED PROTEIN MIC1"/>
    <property type="match status" value="1"/>
</dbReference>
<dbReference type="Pfam" id="PF07035">
    <property type="entry name" value="RMC1_C"/>
    <property type="match status" value="1"/>
</dbReference>
<evidence type="ECO:0000259" key="3">
    <source>
        <dbReference type="Pfam" id="PF21029"/>
    </source>
</evidence>
<dbReference type="PANTHER" id="PTHR12897:SF4">
    <property type="entry name" value="REGULATOR OF MON1-CCZ1 COMPLEX"/>
    <property type="match status" value="1"/>
</dbReference>
<feature type="region of interest" description="Disordered" evidence="1">
    <location>
        <begin position="549"/>
        <end position="664"/>
    </location>
</feature>
<dbReference type="Pfam" id="PF21029">
    <property type="entry name" value="RMC1_N"/>
    <property type="match status" value="1"/>
</dbReference>
<evidence type="ECO:0000256" key="1">
    <source>
        <dbReference type="SAM" id="MobiDB-lite"/>
    </source>
</evidence>
<accession>A0AAV1S244</accession>
<dbReference type="GO" id="GO:0005765">
    <property type="term" value="C:lysosomal membrane"/>
    <property type="evidence" value="ECO:0007669"/>
    <property type="project" value="TreeGrafter"/>
</dbReference>
<proteinExistence type="predicted"/>
<name>A0AAV1S244_9ROSI</name>
<dbReference type="EMBL" id="CAWUPB010001160">
    <property type="protein sequence ID" value="CAK7342263.1"/>
    <property type="molecule type" value="Genomic_DNA"/>
</dbReference>
<dbReference type="InterPro" id="IPR009755">
    <property type="entry name" value="RMC1_C"/>
</dbReference>
<feature type="compositionally biased region" description="Polar residues" evidence="1">
    <location>
        <begin position="574"/>
        <end position="615"/>
    </location>
</feature>
<evidence type="ECO:0008006" key="6">
    <source>
        <dbReference type="Google" id="ProtNLM"/>
    </source>
</evidence>
<dbReference type="Proteomes" id="UP001314170">
    <property type="component" value="Unassembled WGS sequence"/>
</dbReference>
<dbReference type="GO" id="GO:0010506">
    <property type="term" value="P:regulation of autophagy"/>
    <property type="evidence" value="ECO:0007669"/>
    <property type="project" value="InterPro"/>
</dbReference>
<dbReference type="AlphaFoldDB" id="A0AAV1S244"/>
<protein>
    <recommendedName>
        <fullName evidence="6">Mic1 domain-containing protein</fullName>
    </recommendedName>
</protein>
<evidence type="ECO:0000313" key="4">
    <source>
        <dbReference type="EMBL" id="CAK7342263.1"/>
    </source>
</evidence>
<evidence type="ECO:0000313" key="5">
    <source>
        <dbReference type="Proteomes" id="UP001314170"/>
    </source>
</evidence>
<dbReference type="InterPro" id="IPR049040">
    <property type="entry name" value="RMC1_N"/>
</dbReference>
<gene>
    <name evidence="4" type="ORF">DCAF_LOCUS16702</name>
</gene>
<dbReference type="InterPro" id="IPR040371">
    <property type="entry name" value="RMC1"/>
</dbReference>
<comment type="caution">
    <text evidence="4">The sequence shown here is derived from an EMBL/GenBank/DDBJ whole genome shotgun (WGS) entry which is preliminary data.</text>
</comment>
<sequence>MTVSVGQDEHRRRFQGAPHLPQPIRLIARSFNHFRIVEMKERNTNSTLRRILVNCAAQAKEYGGCVAAKVPEIERDMCLKEFLALKNCMQNTRKGEGFELGMSSKASSSQLSVSSSGSGGLSHVYIQHPPLRSNVLGSRGLFYDDGNKLLISPTSDQVFSWKTAPFDPHVAPTSDSISEGPVLSIRYSLDAKIIAVQRSSKEIQFFHSETGQNFGYKCKPESESMLGFFWTDCPLCDFVLVKTSGLDFLACDVESKSLQLVETKKLNVSWYVYTHESRLVLLASGMQCKTFSGFQLSSAGIVRLPKFEMVMAKSEANSKPVLAVEDVCIATIYGRIYCLQIDRVAMLLHSYRFYRDAVVQQGSLPIYSSKIAVSVVDNVLLIHQVDAKVVILYDIFADSRAPISAPLPLLFRGFPRSNTSSSRSTAKVSESPEANITDSEAIIYGDDWTFLVPDLICDVSNKLLWKIHLDLEAISASSSEVPSVLEFLQRRKLEASKAKQLCLAITRNVILERRPVLTVAKAIDVLVMSYSQSLKTGSYLKGIKAEKTSHSGGTQIGIPRSGAHASTGEVGVHGTSTKHQSSALGDNESLNRSLHFSTSDSEDNTQVKSLNTNPKVNMEKLSGGAESSSTEVHTSSSQSEHLGPSNSPLNVSVSERQESQLTSPAISPDEMYSFVFAPVQEEIVGDPSYLVAIIVEFLRSASSEKIKVQPNIYVLTIQLLAHNERYAELSLFIINKVLEPSKEVAMQLLESGRQNSHVRKLGLDMLRQLSLHHDYMLQLVQDGYYLEALRYARKHKVVTVRPSLFLEAALASTDSQLLAAVLRFFSDFTPGFKNTSDCHTYYRILNEMNSGVAV</sequence>
<feature type="domain" description="Regulator of MON1-CCZ1 complex N-terminal" evidence="3">
    <location>
        <begin position="141"/>
        <end position="258"/>
    </location>
</feature>
<organism evidence="4 5">
    <name type="scientific">Dovyalis caffra</name>
    <dbReference type="NCBI Taxonomy" id="77055"/>
    <lineage>
        <taxon>Eukaryota</taxon>
        <taxon>Viridiplantae</taxon>
        <taxon>Streptophyta</taxon>
        <taxon>Embryophyta</taxon>
        <taxon>Tracheophyta</taxon>
        <taxon>Spermatophyta</taxon>
        <taxon>Magnoliopsida</taxon>
        <taxon>eudicotyledons</taxon>
        <taxon>Gunneridae</taxon>
        <taxon>Pentapetalae</taxon>
        <taxon>rosids</taxon>
        <taxon>fabids</taxon>
        <taxon>Malpighiales</taxon>
        <taxon>Salicaceae</taxon>
        <taxon>Flacourtieae</taxon>
        <taxon>Dovyalis</taxon>
    </lineage>
</organism>
<dbReference type="GO" id="GO:0031902">
    <property type="term" value="C:late endosome membrane"/>
    <property type="evidence" value="ECO:0007669"/>
    <property type="project" value="TreeGrafter"/>
</dbReference>
<evidence type="ECO:0000259" key="2">
    <source>
        <dbReference type="Pfam" id="PF07035"/>
    </source>
</evidence>
<feature type="compositionally biased region" description="Polar residues" evidence="1">
    <location>
        <begin position="644"/>
        <end position="664"/>
    </location>
</feature>
<dbReference type="GO" id="GO:0035658">
    <property type="term" value="C:Mon1-Ccz1 complex"/>
    <property type="evidence" value="ECO:0007669"/>
    <property type="project" value="InterPro"/>
</dbReference>
<reference evidence="4 5" key="1">
    <citation type="submission" date="2024-01" db="EMBL/GenBank/DDBJ databases">
        <authorList>
            <person name="Waweru B."/>
        </authorList>
    </citation>
    <scope>NUCLEOTIDE SEQUENCE [LARGE SCALE GENOMIC DNA]</scope>
</reference>
<feature type="compositionally biased region" description="Low complexity" evidence="1">
    <location>
        <begin position="626"/>
        <end position="641"/>
    </location>
</feature>
<keyword evidence="5" id="KW-1185">Reference proteome</keyword>